<gene>
    <name evidence="2" type="ORF">M378DRAFT_41095</name>
</gene>
<dbReference type="HOGENOM" id="CLU_3111801_0_0_1"/>
<evidence type="ECO:0000313" key="3">
    <source>
        <dbReference type="Proteomes" id="UP000054549"/>
    </source>
</evidence>
<reference evidence="2 3" key="1">
    <citation type="submission" date="2014-04" db="EMBL/GenBank/DDBJ databases">
        <title>Evolutionary Origins and Diversification of the Mycorrhizal Mutualists.</title>
        <authorList>
            <consortium name="DOE Joint Genome Institute"/>
            <consortium name="Mycorrhizal Genomics Consortium"/>
            <person name="Kohler A."/>
            <person name="Kuo A."/>
            <person name="Nagy L.G."/>
            <person name="Floudas D."/>
            <person name="Copeland A."/>
            <person name="Barry K.W."/>
            <person name="Cichocki N."/>
            <person name="Veneault-Fourrey C."/>
            <person name="LaButti K."/>
            <person name="Lindquist E.A."/>
            <person name="Lipzen A."/>
            <person name="Lundell T."/>
            <person name="Morin E."/>
            <person name="Murat C."/>
            <person name="Riley R."/>
            <person name="Ohm R."/>
            <person name="Sun H."/>
            <person name="Tunlid A."/>
            <person name="Henrissat B."/>
            <person name="Grigoriev I.V."/>
            <person name="Hibbett D.S."/>
            <person name="Martin F."/>
        </authorList>
    </citation>
    <scope>NUCLEOTIDE SEQUENCE [LARGE SCALE GENOMIC DNA]</scope>
    <source>
        <strain evidence="2 3">Koide BX008</strain>
    </source>
</reference>
<keyword evidence="3" id="KW-1185">Reference proteome</keyword>
<evidence type="ECO:0000259" key="1">
    <source>
        <dbReference type="Pfam" id="PF21530"/>
    </source>
</evidence>
<dbReference type="Pfam" id="PF21530">
    <property type="entry name" value="Pif1_2B_dom"/>
    <property type="match status" value="1"/>
</dbReference>
<proteinExistence type="predicted"/>
<dbReference type="STRING" id="946122.A0A0C2XJA6"/>
<protein>
    <recommendedName>
        <fullName evidence="1">DNA helicase Pif1-like 2B domain-containing protein</fullName>
    </recommendedName>
</protein>
<sequence length="51" mass="5815">FPLHKLELKKGAPLMLLRNLNPTLGLYNGTRLILVNSTTKVLQCRVLRKQT</sequence>
<organism evidence="2 3">
    <name type="scientific">Amanita muscaria (strain Koide BX008)</name>
    <dbReference type="NCBI Taxonomy" id="946122"/>
    <lineage>
        <taxon>Eukaryota</taxon>
        <taxon>Fungi</taxon>
        <taxon>Dikarya</taxon>
        <taxon>Basidiomycota</taxon>
        <taxon>Agaricomycotina</taxon>
        <taxon>Agaricomycetes</taxon>
        <taxon>Agaricomycetidae</taxon>
        <taxon>Agaricales</taxon>
        <taxon>Pluteineae</taxon>
        <taxon>Amanitaceae</taxon>
        <taxon>Amanita</taxon>
    </lineage>
</organism>
<evidence type="ECO:0000313" key="2">
    <source>
        <dbReference type="EMBL" id="KIL69113.1"/>
    </source>
</evidence>
<dbReference type="AlphaFoldDB" id="A0A0C2XJA6"/>
<dbReference type="Proteomes" id="UP000054549">
    <property type="component" value="Unassembled WGS sequence"/>
</dbReference>
<feature type="non-terminal residue" evidence="2">
    <location>
        <position position="51"/>
    </location>
</feature>
<accession>A0A0C2XJA6</accession>
<name>A0A0C2XJA6_AMAMK</name>
<feature type="domain" description="DNA helicase Pif1-like 2B" evidence="1">
    <location>
        <begin position="1"/>
        <end position="35"/>
    </location>
</feature>
<dbReference type="InParanoid" id="A0A0C2XJA6"/>
<dbReference type="EMBL" id="KN818226">
    <property type="protein sequence ID" value="KIL69113.1"/>
    <property type="molecule type" value="Genomic_DNA"/>
</dbReference>
<dbReference type="InterPro" id="IPR049163">
    <property type="entry name" value="Pif1-like_2B_dom"/>
</dbReference>
<feature type="non-terminal residue" evidence="2">
    <location>
        <position position="1"/>
    </location>
</feature>
<dbReference type="OrthoDB" id="432234at2759"/>